<organism evidence="2 3">
    <name type="scientific">Nocardia pseudobrasiliensis</name>
    <dbReference type="NCBI Taxonomy" id="45979"/>
    <lineage>
        <taxon>Bacteria</taxon>
        <taxon>Bacillati</taxon>
        <taxon>Actinomycetota</taxon>
        <taxon>Actinomycetes</taxon>
        <taxon>Mycobacteriales</taxon>
        <taxon>Nocardiaceae</taxon>
        <taxon>Nocardia</taxon>
    </lineage>
</organism>
<dbReference type="InterPro" id="IPR025363">
    <property type="entry name" value="DUF4267"/>
</dbReference>
<dbReference type="RefSeq" id="WP_067990091.1">
    <property type="nucleotide sequence ID" value="NZ_QQBC01000001.1"/>
</dbReference>
<proteinExistence type="predicted"/>
<protein>
    <submittedName>
        <fullName evidence="2">Uncharacterized protein DUF4267</fullName>
    </submittedName>
</protein>
<keyword evidence="1" id="KW-0472">Membrane</keyword>
<evidence type="ECO:0000256" key="1">
    <source>
        <dbReference type="SAM" id="Phobius"/>
    </source>
</evidence>
<evidence type="ECO:0000313" key="3">
    <source>
        <dbReference type="Proteomes" id="UP000254869"/>
    </source>
</evidence>
<sequence>MSLTRINTALVLLGVAFILYIGLGYLIAPESMANGFGLPEWPHGQAMAFGNLKGVRDTGFAVLTLALLLARQRFALGIAMFATALVPIGDMITVLSYHGSHAAAFGIHGLTAALVVLTGALLVREQATLRSPSPNKTPISAAQSF</sequence>
<evidence type="ECO:0000313" key="2">
    <source>
        <dbReference type="EMBL" id="RDI68694.1"/>
    </source>
</evidence>
<name>A0A370IGY1_9NOCA</name>
<dbReference type="Pfam" id="PF14087">
    <property type="entry name" value="DUF4267"/>
    <property type="match status" value="1"/>
</dbReference>
<keyword evidence="3" id="KW-1185">Reference proteome</keyword>
<accession>A0A370IGY1</accession>
<gene>
    <name evidence="2" type="ORF">DFR76_101229</name>
</gene>
<feature type="transmembrane region" description="Helical" evidence="1">
    <location>
        <begin position="103"/>
        <end position="123"/>
    </location>
</feature>
<keyword evidence="1" id="KW-0812">Transmembrane</keyword>
<dbReference type="AlphaFoldDB" id="A0A370IGY1"/>
<comment type="caution">
    <text evidence="2">The sequence shown here is derived from an EMBL/GenBank/DDBJ whole genome shotgun (WGS) entry which is preliminary data.</text>
</comment>
<feature type="transmembrane region" description="Helical" evidence="1">
    <location>
        <begin position="6"/>
        <end position="28"/>
    </location>
</feature>
<dbReference type="STRING" id="1210086.GCA_001613105_00078"/>
<dbReference type="Proteomes" id="UP000254869">
    <property type="component" value="Unassembled WGS sequence"/>
</dbReference>
<dbReference type="EMBL" id="QQBC01000001">
    <property type="protein sequence ID" value="RDI68694.1"/>
    <property type="molecule type" value="Genomic_DNA"/>
</dbReference>
<feature type="transmembrane region" description="Helical" evidence="1">
    <location>
        <begin position="74"/>
        <end position="97"/>
    </location>
</feature>
<reference evidence="2 3" key="1">
    <citation type="submission" date="2018-07" db="EMBL/GenBank/DDBJ databases">
        <title>Genomic Encyclopedia of Type Strains, Phase IV (KMG-IV): sequencing the most valuable type-strain genomes for metagenomic binning, comparative biology and taxonomic classification.</title>
        <authorList>
            <person name="Goeker M."/>
        </authorList>
    </citation>
    <scope>NUCLEOTIDE SEQUENCE [LARGE SCALE GENOMIC DNA]</scope>
    <source>
        <strain evidence="2 3">DSM 44290</strain>
    </source>
</reference>
<keyword evidence="1" id="KW-1133">Transmembrane helix</keyword>